<evidence type="ECO:0000256" key="5">
    <source>
        <dbReference type="ARBA" id="ARBA00023274"/>
    </source>
</evidence>
<proteinExistence type="inferred from homology"/>
<comment type="similarity">
    <text evidence="2">Belongs to the universal ribosomal protein uL30 family.</text>
</comment>
<dbReference type="GO" id="GO:0005739">
    <property type="term" value="C:mitochondrion"/>
    <property type="evidence" value="ECO:0007669"/>
    <property type="project" value="UniProtKB-SubCell"/>
</dbReference>
<evidence type="ECO:0000313" key="9">
    <source>
        <dbReference type="EMBL" id="KAH3679191.1"/>
    </source>
</evidence>
<evidence type="ECO:0000313" key="10">
    <source>
        <dbReference type="Proteomes" id="UP000769528"/>
    </source>
</evidence>
<keyword evidence="3" id="KW-0689">Ribosomal protein</keyword>
<dbReference type="Proteomes" id="UP000769528">
    <property type="component" value="Unassembled WGS sequence"/>
</dbReference>
<comment type="caution">
    <text evidence="9">The sequence shown here is derived from an EMBL/GenBank/DDBJ whole genome shotgun (WGS) entry which is preliminary data.</text>
</comment>
<evidence type="ECO:0000256" key="4">
    <source>
        <dbReference type="ARBA" id="ARBA00023128"/>
    </source>
</evidence>
<sequence length="83" mass="9407">MFYRITLKRSTIALPKQIKDTVSKLGLNKTGSISYRPVSPIAAGMILKVKELVNVEVVDQALTKFEERQTRKSNPGFTIERQQ</sequence>
<dbReference type="InterPro" id="IPR036919">
    <property type="entry name" value="Ribo_uL30_ferredoxin-like_sf"/>
</dbReference>
<keyword evidence="10" id="KW-1185">Reference proteome</keyword>
<evidence type="ECO:0000259" key="8">
    <source>
        <dbReference type="Pfam" id="PF00327"/>
    </source>
</evidence>
<evidence type="ECO:0000256" key="3">
    <source>
        <dbReference type="ARBA" id="ARBA00022980"/>
    </source>
</evidence>
<dbReference type="NCBIfam" id="TIGR01308">
    <property type="entry name" value="rpmD_bact"/>
    <property type="match status" value="1"/>
</dbReference>
<evidence type="ECO:0000256" key="7">
    <source>
        <dbReference type="ARBA" id="ARBA00037226"/>
    </source>
</evidence>
<dbReference type="OrthoDB" id="509901at2759"/>
<reference evidence="9" key="2">
    <citation type="submission" date="2021-01" db="EMBL/GenBank/DDBJ databases">
        <authorList>
            <person name="Schikora-Tamarit M.A."/>
        </authorList>
    </citation>
    <scope>NUCLEOTIDE SEQUENCE</scope>
    <source>
        <strain evidence="9">CBS6341</strain>
    </source>
</reference>
<accession>A0A9P8TI44</accession>
<organism evidence="9 10">
    <name type="scientific">Wickerhamomyces mucosus</name>
    <dbReference type="NCBI Taxonomy" id="1378264"/>
    <lineage>
        <taxon>Eukaryota</taxon>
        <taxon>Fungi</taxon>
        <taxon>Dikarya</taxon>
        <taxon>Ascomycota</taxon>
        <taxon>Saccharomycotina</taxon>
        <taxon>Saccharomycetes</taxon>
        <taxon>Phaffomycetales</taxon>
        <taxon>Wickerhamomycetaceae</taxon>
        <taxon>Wickerhamomyces</taxon>
    </lineage>
</organism>
<comment type="function">
    <text evidence="7">Component of the mitochondrial ribosome (mitoribosome), a dedicated translation machinery responsible for the synthesis of mitochondrial genome-encoded proteins, including at least some of the essential transmembrane subunits of the mitochondrial respiratory chain. The mitoribosomes are attached to the mitochondrial inner membrane and translation products are cotranslationally integrated into the membrane.</text>
</comment>
<reference evidence="9" key="1">
    <citation type="journal article" date="2021" name="Open Biol.">
        <title>Shared evolutionary footprints suggest mitochondrial oxidative damage underlies multiple complex I losses in fungi.</title>
        <authorList>
            <person name="Schikora-Tamarit M.A."/>
            <person name="Marcet-Houben M."/>
            <person name="Nosek J."/>
            <person name="Gabaldon T."/>
        </authorList>
    </citation>
    <scope>NUCLEOTIDE SEQUENCE</scope>
    <source>
        <strain evidence="9">CBS6341</strain>
    </source>
</reference>
<protein>
    <recommendedName>
        <fullName evidence="6">Large ribosomal subunit protein uL30m</fullName>
    </recommendedName>
</protein>
<gene>
    <name evidence="9" type="ORF">WICMUC_001203</name>
</gene>
<dbReference type="SUPFAM" id="SSF55129">
    <property type="entry name" value="Ribosomal protein L30p/L7e"/>
    <property type="match status" value="1"/>
</dbReference>
<dbReference type="Gene3D" id="3.30.1390.20">
    <property type="entry name" value="Ribosomal protein L30, ferredoxin-like fold domain"/>
    <property type="match status" value="1"/>
</dbReference>
<dbReference type="PANTHER" id="PTHR15892">
    <property type="entry name" value="MITOCHONDRIAL RIBOSOMAL PROTEIN L30"/>
    <property type="match status" value="1"/>
</dbReference>
<dbReference type="InterPro" id="IPR016082">
    <property type="entry name" value="Ribosomal_uL30_ferredoxin-like"/>
</dbReference>
<dbReference type="FunFam" id="3.30.1390.20:FF:000010">
    <property type="entry name" value="Large subunit ribosomal protein L30"/>
    <property type="match status" value="1"/>
</dbReference>
<keyword evidence="4" id="KW-0496">Mitochondrion</keyword>
<evidence type="ECO:0000256" key="6">
    <source>
        <dbReference type="ARBA" id="ARBA00035281"/>
    </source>
</evidence>
<dbReference type="InterPro" id="IPR005996">
    <property type="entry name" value="Ribosomal_uL30_bac-type"/>
</dbReference>
<name>A0A9P8TI44_9ASCO</name>
<feature type="domain" description="Large ribosomal subunit protein uL30-like ferredoxin-like fold" evidence="8">
    <location>
        <begin position="3"/>
        <end position="53"/>
    </location>
</feature>
<dbReference type="AlphaFoldDB" id="A0A9P8TI44"/>
<dbReference type="GO" id="GO:0003735">
    <property type="term" value="F:structural constituent of ribosome"/>
    <property type="evidence" value="ECO:0007669"/>
    <property type="project" value="InterPro"/>
</dbReference>
<dbReference type="GO" id="GO:0006412">
    <property type="term" value="P:translation"/>
    <property type="evidence" value="ECO:0007669"/>
    <property type="project" value="InterPro"/>
</dbReference>
<keyword evidence="5" id="KW-0687">Ribonucleoprotein</keyword>
<dbReference type="PANTHER" id="PTHR15892:SF2">
    <property type="entry name" value="LARGE RIBOSOMAL SUBUNIT PROTEIN UL30M"/>
    <property type="match status" value="1"/>
</dbReference>
<comment type="subcellular location">
    <subcellularLocation>
        <location evidence="1">Mitochondrion</location>
    </subcellularLocation>
</comment>
<dbReference type="EMBL" id="JAEUBF010000389">
    <property type="protein sequence ID" value="KAH3679191.1"/>
    <property type="molecule type" value="Genomic_DNA"/>
</dbReference>
<evidence type="ECO:0000256" key="1">
    <source>
        <dbReference type="ARBA" id="ARBA00004173"/>
    </source>
</evidence>
<dbReference type="Pfam" id="PF00327">
    <property type="entry name" value="Ribosomal_L30"/>
    <property type="match status" value="1"/>
</dbReference>
<evidence type="ECO:0000256" key="2">
    <source>
        <dbReference type="ARBA" id="ARBA00007594"/>
    </source>
</evidence>
<dbReference type="CDD" id="cd01658">
    <property type="entry name" value="Ribosomal_L30"/>
    <property type="match status" value="1"/>
</dbReference>
<dbReference type="GO" id="GO:0015934">
    <property type="term" value="C:large ribosomal subunit"/>
    <property type="evidence" value="ECO:0007669"/>
    <property type="project" value="InterPro"/>
</dbReference>